<gene>
    <name evidence="4" type="ORF">DRJ31_09610</name>
</gene>
<name>A0A497EL59_9CREN</name>
<keyword evidence="1 3" id="KW-0175">Coiled coil</keyword>
<dbReference type="EMBL" id="QMQV01000164">
    <property type="protein sequence ID" value="RLE46826.1"/>
    <property type="molecule type" value="Genomic_DNA"/>
</dbReference>
<proteinExistence type="predicted"/>
<dbReference type="AlphaFoldDB" id="A0A497EL59"/>
<dbReference type="InterPro" id="IPR003798">
    <property type="entry name" value="DNA_recombination_RmuC"/>
</dbReference>
<evidence type="ECO:0000313" key="4">
    <source>
        <dbReference type="EMBL" id="RLE46826.1"/>
    </source>
</evidence>
<reference evidence="4 5" key="1">
    <citation type="submission" date="2018-06" db="EMBL/GenBank/DDBJ databases">
        <title>Extensive metabolic versatility and redundancy in microbially diverse, dynamic hydrothermal sediments.</title>
        <authorList>
            <person name="Dombrowski N."/>
            <person name="Teske A."/>
            <person name="Baker B.J."/>
        </authorList>
    </citation>
    <scope>NUCLEOTIDE SEQUENCE [LARGE SCALE GENOMIC DNA]</scope>
    <source>
        <strain evidence="4">B66_G16</strain>
    </source>
</reference>
<feature type="coiled-coil region" evidence="3">
    <location>
        <begin position="184"/>
        <end position="218"/>
    </location>
</feature>
<organism evidence="4 5">
    <name type="scientific">Thermoproteota archaeon</name>
    <dbReference type="NCBI Taxonomy" id="2056631"/>
    <lineage>
        <taxon>Archaea</taxon>
        <taxon>Thermoproteota</taxon>
    </lineage>
</organism>
<keyword evidence="2" id="KW-0233">DNA recombination</keyword>
<dbReference type="PANTHER" id="PTHR30563:SF0">
    <property type="entry name" value="DNA RECOMBINATION PROTEIN RMUC"/>
    <property type="match status" value="1"/>
</dbReference>
<protein>
    <submittedName>
        <fullName evidence="4">DNA recombination protein RmuC</fullName>
    </submittedName>
</protein>
<comment type="caution">
    <text evidence="4">The sequence shown here is derived from an EMBL/GenBank/DDBJ whole genome shotgun (WGS) entry which is preliminary data.</text>
</comment>
<dbReference type="PANTHER" id="PTHR30563">
    <property type="entry name" value="DNA RECOMBINATION PROTEIN RMUC"/>
    <property type="match status" value="1"/>
</dbReference>
<evidence type="ECO:0000256" key="1">
    <source>
        <dbReference type="ARBA" id="ARBA00023054"/>
    </source>
</evidence>
<sequence length="244" mass="28528">EDLGRLKEASNDLKNITSDLKSMFQIKHARARFGELQLEVLLRDIFPSNRLSFQKDIGSCRPDACILIESGRYLCIDSKFPLENFKKYCETDQSKDKFWKEFVRDVKKHIEDIRNKYVGKDNTADFAFMFVPSDAVFYQLISRSPEVVVEASKSRVILTSPSTLPAYLNLVLAKIRAEEISVRAEEIQRKIDIMGEYIKELEDKLETLFRHINHAYNSTSRVQQALLDLKRHYSRILERENFTH</sequence>
<evidence type="ECO:0000256" key="2">
    <source>
        <dbReference type="ARBA" id="ARBA00023172"/>
    </source>
</evidence>
<evidence type="ECO:0000256" key="3">
    <source>
        <dbReference type="SAM" id="Coils"/>
    </source>
</evidence>
<dbReference type="GO" id="GO:0006310">
    <property type="term" value="P:DNA recombination"/>
    <property type="evidence" value="ECO:0007669"/>
    <property type="project" value="UniProtKB-KW"/>
</dbReference>
<feature type="non-terminal residue" evidence="4">
    <location>
        <position position="1"/>
    </location>
</feature>
<dbReference type="Pfam" id="PF02646">
    <property type="entry name" value="RmuC"/>
    <property type="match status" value="1"/>
</dbReference>
<accession>A0A497EL59</accession>
<evidence type="ECO:0000313" key="5">
    <source>
        <dbReference type="Proteomes" id="UP000278475"/>
    </source>
</evidence>
<dbReference type="Proteomes" id="UP000278475">
    <property type="component" value="Unassembled WGS sequence"/>
</dbReference>